<evidence type="ECO:0000313" key="8">
    <source>
        <dbReference type="Proteomes" id="UP000029994"/>
    </source>
</evidence>
<dbReference type="PANTHER" id="PTHR33931:SF2">
    <property type="entry name" value="HOLIN-LIKE PROTEIN CIDA"/>
    <property type="match status" value="1"/>
</dbReference>
<reference evidence="7 8" key="1">
    <citation type="submission" date="2014-04" db="EMBL/GenBank/DDBJ databases">
        <title>Genome sequencing of Vibrio navarrensis strains.</title>
        <authorList>
            <person name="Gladney L.M."/>
            <person name="Katz L.S."/>
            <person name="Marino-Ramirez L."/>
            <person name="Jordan I.K."/>
        </authorList>
    </citation>
    <scope>NUCLEOTIDE SEQUENCE [LARGE SCALE GENOMIC DNA]</scope>
    <source>
        <strain evidence="7 8">ATCC 51183</strain>
    </source>
</reference>
<dbReference type="GeneID" id="43682555"/>
<dbReference type="InterPro" id="IPR005538">
    <property type="entry name" value="LrgA/CidA"/>
</dbReference>
<keyword evidence="4 6" id="KW-1133">Transmembrane helix</keyword>
<organism evidence="7 8">
    <name type="scientific">Vibrio navarrensis</name>
    <dbReference type="NCBI Taxonomy" id="29495"/>
    <lineage>
        <taxon>Bacteria</taxon>
        <taxon>Pseudomonadati</taxon>
        <taxon>Pseudomonadota</taxon>
        <taxon>Gammaproteobacteria</taxon>
        <taxon>Vibrionales</taxon>
        <taxon>Vibrionaceae</taxon>
        <taxon>Vibrio</taxon>
    </lineage>
</organism>
<dbReference type="EMBL" id="JMCG01000001">
    <property type="protein sequence ID" value="KGK10689.1"/>
    <property type="molecule type" value="Genomic_DNA"/>
</dbReference>
<feature type="transmembrane region" description="Helical" evidence="6">
    <location>
        <begin position="12"/>
        <end position="30"/>
    </location>
</feature>
<keyword evidence="3 6" id="KW-0812">Transmembrane</keyword>
<keyword evidence="5 6" id="KW-0472">Membrane</keyword>
<accession>A0A099M0N2</accession>
<keyword evidence="2" id="KW-1003">Cell membrane</keyword>
<evidence type="ECO:0000256" key="4">
    <source>
        <dbReference type="ARBA" id="ARBA00022989"/>
    </source>
</evidence>
<dbReference type="Proteomes" id="UP000029994">
    <property type="component" value="Unassembled WGS sequence"/>
</dbReference>
<name>A0A099M0N2_9VIBR</name>
<sequence length="144" mass="16551">MFKVNHMVKLKNGLKIWLQVVMLSLIWFAADALVRLFNLPLPANLTGMLLLLLLLFSRMVKIEWLRLGASWLLAEMLLFFVPAVVVVVNYQEMMKQEGVKIALVLVISTSLVIAVTAWVVDKTHRLERLLALRRRRASYVTRGH</sequence>
<evidence type="ECO:0000256" key="1">
    <source>
        <dbReference type="ARBA" id="ARBA00004651"/>
    </source>
</evidence>
<feature type="transmembrane region" description="Helical" evidence="6">
    <location>
        <begin position="101"/>
        <end position="120"/>
    </location>
</feature>
<evidence type="ECO:0000256" key="5">
    <source>
        <dbReference type="ARBA" id="ARBA00023136"/>
    </source>
</evidence>
<dbReference type="RefSeq" id="WP_404975774.1">
    <property type="nucleotide sequence ID" value="NZ_CAWPVW010000035.1"/>
</dbReference>
<evidence type="ECO:0000256" key="3">
    <source>
        <dbReference type="ARBA" id="ARBA00022692"/>
    </source>
</evidence>
<comment type="subcellular location">
    <subcellularLocation>
        <location evidence="1">Cell membrane</location>
        <topology evidence="1">Multi-pass membrane protein</topology>
    </subcellularLocation>
</comment>
<evidence type="ECO:0000256" key="6">
    <source>
        <dbReference type="SAM" id="Phobius"/>
    </source>
</evidence>
<dbReference type="AlphaFoldDB" id="A0A099M0N2"/>
<dbReference type="STRING" id="29495.EA26_05000"/>
<dbReference type="GO" id="GO:0005886">
    <property type="term" value="C:plasma membrane"/>
    <property type="evidence" value="ECO:0007669"/>
    <property type="project" value="UniProtKB-SubCell"/>
</dbReference>
<feature type="transmembrane region" description="Helical" evidence="6">
    <location>
        <begin position="68"/>
        <end position="89"/>
    </location>
</feature>
<dbReference type="eggNOG" id="COG1380">
    <property type="taxonomic scope" value="Bacteria"/>
</dbReference>
<dbReference type="Pfam" id="PF03788">
    <property type="entry name" value="LrgA"/>
    <property type="match status" value="1"/>
</dbReference>
<protein>
    <submittedName>
        <fullName evidence="7">Holin-like protein CidA</fullName>
    </submittedName>
</protein>
<comment type="caution">
    <text evidence="7">The sequence shown here is derived from an EMBL/GenBank/DDBJ whole genome shotgun (WGS) entry which is preliminary data.</text>
</comment>
<feature type="transmembrane region" description="Helical" evidence="6">
    <location>
        <begin position="36"/>
        <end position="56"/>
    </location>
</feature>
<dbReference type="PANTHER" id="PTHR33931">
    <property type="entry name" value="HOLIN-LIKE PROTEIN CIDA-RELATED"/>
    <property type="match status" value="1"/>
</dbReference>
<gene>
    <name evidence="7" type="ORF">EA26_05000</name>
</gene>
<proteinExistence type="predicted"/>
<evidence type="ECO:0000256" key="2">
    <source>
        <dbReference type="ARBA" id="ARBA00022475"/>
    </source>
</evidence>
<keyword evidence="8" id="KW-1185">Reference proteome</keyword>
<evidence type="ECO:0000313" key="7">
    <source>
        <dbReference type="EMBL" id="KGK10689.1"/>
    </source>
</evidence>